<reference evidence="1 2" key="1">
    <citation type="submission" date="2015-01" db="EMBL/GenBank/DDBJ databases">
        <title>Genome of allotetraploid Gossypium barbadense reveals genomic plasticity and fiber elongation in cotton evolution.</title>
        <authorList>
            <person name="Chen X."/>
            <person name="Liu X."/>
            <person name="Zhao B."/>
            <person name="Zheng H."/>
            <person name="Hu Y."/>
            <person name="Lu G."/>
            <person name="Yang C."/>
            <person name="Chen J."/>
            <person name="Shan C."/>
            <person name="Zhang L."/>
            <person name="Zhou Y."/>
            <person name="Wang L."/>
            <person name="Guo W."/>
            <person name="Bai Y."/>
            <person name="Ruan J."/>
            <person name="Shangguan X."/>
            <person name="Mao Y."/>
            <person name="Jiang J."/>
            <person name="Zhu Y."/>
            <person name="Lei J."/>
            <person name="Kang H."/>
            <person name="Chen S."/>
            <person name="He X."/>
            <person name="Wang R."/>
            <person name="Wang Y."/>
            <person name="Chen J."/>
            <person name="Wang L."/>
            <person name="Yu S."/>
            <person name="Wang B."/>
            <person name="Wei J."/>
            <person name="Song S."/>
            <person name="Lu X."/>
            <person name="Gao Z."/>
            <person name="Gu W."/>
            <person name="Deng X."/>
            <person name="Ma D."/>
            <person name="Wang S."/>
            <person name="Liang W."/>
            <person name="Fang L."/>
            <person name="Cai C."/>
            <person name="Zhu X."/>
            <person name="Zhou B."/>
            <person name="Zhang Y."/>
            <person name="Chen Z."/>
            <person name="Xu S."/>
            <person name="Zhu R."/>
            <person name="Wang S."/>
            <person name="Zhang T."/>
            <person name="Zhao G."/>
        </authorList>
    </citation>
    <scope>NUCLEOTIDE SEQUENCE [LARGE SCALE GENOMIC DNA]</scope>
    <source>
        <strain evidence="2">cv. Xinhai21</strain>
        <tissue evidence="1">Leaf</tissue>
    </source>
</reference>
<dbReference type="Proteomes" id="UP000239757">
    <property type="component" value="Unassembled WGS sequence"/>
</dbReference>
<sequence>MAKGVSSSGLQDQQQCTSVSKAGAQAGPSVSCWWSTCLRVGKDVHRLASDVRKGVPGEVHALGATGRVLENIKTYVIVLNTHSKVALLHINKGPSSC</sequence>
<evidence type="ECO:0000313" key="2">
    <source>
        <dbReference type="Proteomes" id="UP000239757"/>
    </source>
</evidence>
<dbReference type="AlphaFoldDB" id="A0A2P5XB01"/>
<accession>A0A2P5XB01</accession>
<proteinExistence type="predicted"/>
<organism evidence="1 2">
    <name type="scientific">Gossypium barbadense</name>
    <name type="common">Sea Island cotton</name>
    <name type="synonym">Hibiscus barbadensis</name>
    <dbReference type="NCBI Taxonomy" id="3634"/>
    <lineage>
        <taxon>Eukaryota</taxon>
        <taxon>Viridiplantae</taxon>
        <taxon>Streptophyta</taxon>
        <taxon>Embryophyta</taxon>
        <taxon>Tracheophyta</taxon>
        <taxon>Spermatophyta</taxon>
        <taxon>Magnoliopsida</taxon>
        <taxon>eudicotyledons</taxon>
        <taxon>Gunneridae</taxon>
        <taxon>Pentapetalae</taxon>
        <taxon>rosids</taxon>
        <taxon>malvids</taxon>
        <taxon>Malvales</taxon>
        <taxon>Malvaceae</taxon>
        <taxon>Malvoideae</taxon>
        <taxon>Gossypium</taxon>
    </lineage>
</organism>
<evidence type="ECO:0000313" key="1">
    <source>
        <dbReference type="EMBL" id="PPS00522.1"/>
    </source>
</evidence>
<dbReference type="EMBL" id="KZ665281">
    <property type="protein sequence ID" value="PPS00522.1"/>
    <property type="molecule type" value="Genomic_DNA"/>
</dbReference>
<gene>
    <name evidence="1" type="ORF">GOBAR_AA20141</name>
</gene>
<name>A0A2P5XB01_GOSBA</name>
<protein>
    <submittedName>
        <fullName evidence="1">Uncharacterized protein</fullName>
    </submittedName>
</protein>